<reference evidence="3 4" key="1">
    <citation type="submission" date="2022-05" db="EMBL/GenBank/DDBJ databases">
        <authorList>
            <consortium name="Genoscope - CEA"/>
            <person name="William W."/>
        </authorList>
    </citation>
    <scope>NUCLEOTIDE SEQUENCE [LARGE SCALE GENOMIC DNA]</scope>
</reference>
<comment type="caution">
    <text evidence="3">The sequence shown here is derived from an EMBL/GenBank/DDBJ whole genome shotgun (WGS) entry which is preliminary data.</text>
</comment>
<dbReference type="PANTHER" id="PTHR13326:SF21">
    <property type="entry name" value="PSEUDOURIDYLATE SYNTHASE PUS7L"/>
    <property type="match status" value="1"/>
</dbReference>
<evidence type="ECO:0000256" key="1">
    <source>
        <dbReference type="SAM" id="MobiDB-lite"/>
    </source>
</evidence>
<dbReference type="Proteomes" id="UP001159427">
    <property type="component" value="Unassembled WGS sequence"/>
</dbReference>
<dbReference type="InterPro" id="IPR056963">
    <property type="entry name" value="PUS7L_N"/>
</dbReference>
<protein>
    <recommendedName>
        <fullName evidence="2">Pseudouridylate synthase PUS7L N-terminal domain-containing protein</fullName>
    </recommendedName>
</protein>
<accession>A0ABN8LSX6</accession>
<dbReference type="EMBL" id="CALNXI010000122">
    <property type="protein sequence ID" value="CAH3019664.1"/>
    <property type="molecule type" value="Genomic_DNA"/>
</dbReference>
<evidence type="ECO:0000313" key="4">
    <source>
        <dbReference type="Proteomes" id="UP001159427"/>
    </source>
</evidence>
<dbReference type="Pfam" id="PF23943">
    <property type="entry name" value="PUS7L_N"/>
    <property type="match status" value="1"/>
</dbReference>
<gene>
    <name evidence="3" type="ORF">PEVE_00003673</name>
</gene>
<feature type="region of interest" description="Disordered" evidence="1">
    <location>
        <begin position="50"/>
        <end position="80"/>
    </location>
</feature>
<organism evidence="3 4">
    <name type="scientific">Porites evermanni</name>
    <dbReference type="NCBI Taxonomy" id="104178"/>
    <lineage>
        <taxon>Eukaryota</taxon>
        <taxon>Metazoa</taxon>
        <taxon>Cnidaria</taxon>
        <taxon>Anthozoa</taxon>
        <taxon>Hexacorallia</taxon>
        <taxon>Scleractinia</taxon>
        <taxon>Fungiina</taxon>
        <taxon>Poritidae</taxon>
        <taxon>Porites</taxon>
    </lineage>
</organism>
<name>A0ABN8LSX6_9CNID</name>
<keyword evidence="4" id="KW-1185">Reference proteome</keyword>
<dbReference type="InterPro" id="IPR001656">
    <property type="entry name" value="PsdUridine_synth_TruD"/>
</dbReference>
<proteinExistence type="predicted"/>
<feature type="compositionally biased region" description="Basic and acidic residues" evidence="1">
    <location>
        <begin position="68"/>
        <end position="80"/>
    </location>
</feature>
<feature type="domain" description="Pseudouridylate synthase PUS7L N-terminal" evidence="2">
    <location>
        <begin position="102"/>
        <end position="165"/>
    </location>
</feature>
<sequence>MSFGAECFLCCELNGFKGQIKKTWQDFVVTEIDSQGNQVKLISGEIVSAMEDEQDDQSSRSKTKVKKEKREKEQEEKSLDDMPFLNKMLDSFEELKDMALKNLEKCISSENMNELSEFAMFVETNRDSEKRISLGSVPSKELRTGLHRNIRLAFPHLLTETTKSDQEGQPPLILVGYDKVYWEFSNLLNDRDQVDR</sequence>
<evidence type="ECO:0000313" key="3">
    <source>
        <dbReference type="EMBL" id="CAH3019664.1"/>
    </source>
</evidence>
<dbReference type="PANTHER" id="PTHR13326">
    <property type="entry name" value="TRNA PSEUDOURIDINE SYNTHASE D"/>
    <property type="match status" value="1"/>
</dbReference>
<evidence type="ECO:0000259" key="2">
    <source>
        <dbReference type="Pfam" id="PF23943"/>
    </source>
</evidence>